<dbReference type="GO" id="GO:0004502">
    <property type="term" value="F:kynurenine 3-monooxygenase activity"/>
    <property type="evidence" value="ECO:0007669"/>
    <property type="project" value="TreeGrafter"/>
</dbReference>
<dbReference type="eggNOG" id="KOG2614">
    <property type="taxonomic scope" value="Eukaryota"/>
</dbReference>
<dbReference type="GO" id="GO:0005741">
    <property type="term" value="C:mitochondrial outer membrane"/>
    <property type="evidence" value="ECO:0007669"/>
    <property type="project" value="TreeGrafter"/>
</dbReference>
<dbReference type="EMBL" id="GL349435">
    <property type="protein sequence ID" value="KNC50561.1"/>
    <property type="molecule type" value="Genomic_DNA"/>
</dbReference>
<keyword evidence="6 8" id="KW-0503">Monooxygenase</keyword>
<keyword evidence="2" id="KW-0285">Flavoprotein</keyword>
<dbReference type="Pfam" id="PF01494">
    <property type="entry name" value="FAD_binding_3"/>
    <property type="match status" value="1"/>
</dbReference>
<protein>
    <submittedName>
        <fullName evidence="8">Kynurenine 3-monooxygenase</fullName>
    </submittedName>
</protein>
<keyword evidence="4" id="KW-0521">NADP</keyword>
<dbReference type="GeneID" id="25560513"/>
<evidence type="ECO:0000256" key="1">
    <source>
        <dbReference type="ARBA" id="ARBA00001974"/>
    </source>
</evidence>
<dbReference type="GO" id="GO:0070189">
    <property type="term" value="P:kynurenine metabolic process"/>
    <property type="evidence" value="ECO:0007669"/>
    <property type="project" value="TreeGrafter"/>
</dbReference>
<accession>A0A0L0DEK9</accession>
<evidence type="ECO:0000256" key="6">
    <source>
        <dbReference type="ARBA" id="ARBA00023033"/>
    </source>
</evidence>
<dbReference type="PANTHER" id="PTHR46028:SF2">
    <property type="entry name" value="KYNURENINE 3-MONOOXYGENASE"/>
    <property type="match status" value="1"/>
</dbReference>
<dbReference type="Gene3D" id="3.50.50.60">
    <property type="entry name" value="FAD/NAD(P)-binding domain"/>
    <property type="match status" value="1"/>
</dbReference>
<dbReference type="PRINTS" id="PR00420">
    <property type="entry name" value="RNGMNOXGNASE"/>
</dbReference>
<dbReference type="OrthoDB" id="10053569at2759"/>
<keyword evidence="9" id="KW-1185">Reference proteome</keyword>
<dbReference type="PANTHER" id="PTHR46028">
    <property type="entry name" value="KYNURENINE 3-MONOOXYGENASE"/>
    <property type="match status" value="1"/>
</dbReference>
<dbReference type="GO" id="GO:0071949">
    <property type="term" value="F:FAD binding"/>
    <property type="evidence" value="ECO:0007669"/>
    <property type="project" value="InterPro"/>
</dbReference>
<dbReference type="OMA" id="REFMFIA"/>
<keyword evidence="5" id="KW-0560">Oxidoreductase</keyword>
<keyword evidence="3" id="KW-0274">FAD</keyword>
<evidence type="ECO:0000259" key="7">
    <source>
        <dbReference type="Pfam" id="PF01494"/>
    </source>
</evidence>
<comment type="cofactor">
    <cofactor evidence="1">
        <name>FAD</name>
        <dbReference type="ChEBI" id="CHEBI:57692"/>
    </cofactor>
</comment>
<evidence type="ECO:0000313" key="8">
    <source>
        <dbReference type="EMBL" id="KNC50561.1"/>
    </source>
</evidence>
<dbReference type="STRING" id="461836.A0A0L0DEK9"/>
<sequence>MGDSTGDITIVGAGLVGAMAALALGQRGFKVTVLESMPDIRTLPAYSGRSINLALSAHGLEGLDLVGMGDEWRERGIPMYSRFIHNADGSTSIQPYGQPGEHILSVDRRLLNIRLMEEAEKLPNVSFVFNANVREIDYKKKHLVFEAQEEANDGGDGGHSGAQTTSVALRKRSLMERDTDLIVGADGAYSAVRTSLLKSRRFNYSQEFIDHGYKELNMVAVDDDWALAKNHLHIWPRGSFMLIALPNEDKSFTVTLFMPYAAADGGFNDLDTDEKIEAFMTSNFPDAVPLLGNYVSDFKTNRTGPLITVKCSRYHYFDSVGMNSSFQDVVKFMALLDEYPFRTARRSLLGAYSAAQVPSGHAVARIALMNYIEMRSHTASTLFLLRKRIEGVLHAVLGDVWRPLYSMVHFTTMPYHMALERSAKQDRIVAGTVWLLASGAAAGGAWAVAHFFGSAIASAATSALTSLNGGVAPKVPRLTWARL</sequence>
<evidence type="ECO:0000256" key="2">
    <source>
        <dbReference type="ARBA" id="ARBA00022630"/>
    </source>
</evidence>
<feature type="domain" description="FAD-binding" evidence="7">
    <location>
        <begin position="7"/>
        <end position="266"/>
    </location>
</feature>
<reference evidence="8 9" key="1">
    <citation type="submission" date="2010-05" db="EMBL/GenBank/DDBJ databases">
        <title>The Genome Sequence of Thecamonas trahens ATCC 50062.</title>
        <authorList>
            <consortium name="The Broad Institute Genome Sequencing Platform"/>
            <person name="Russ C."/>
            <person name="Cuomo C."/>
            <person name="Shea T."/>
            <person name="Young S.K."/>
            <person name="Zeng Q."/>
            <person name="Koehrsen M."/>
            <person name="Haas B."/>
            <person name="Borodovsky M."/>
            <person name="Guigo R."/>
            <person name="Alvarado L."/>
            <person name="Berlin A."/>
            <person name="Bochicchio J."/>
            <person name="Borenstein D."/>
            <person name="Chapman S."/>
            <person name="Chen Z."/>
            <person name="Freedman E."/>
            <person name="Gellesch M."/>
            <person name="Goldberg J."/>
            <person name="Griggs A."/>
            <person name="Gujja S."/>
            <person name="Heilman E."/>
            <person name="Heiman D."/>
            <person name="Hepburn T."/>
            <person name="Howarth C."/>
            <person name="Jen D."/>
            <person name="Larson L."/>
            <person name="Mehta T."/>
            <person name="Park D."/>
            <person name="Pearson M."/>
            <person name="Roberts A."/>
            <person name="Saif S."/>
            <person name="Shenoy N."/>
            <person name="Sisk P."/>
            <person name="Stolte C."/>
            <person name="Sykes S."/>
            <person name="Thomson T."/>
            <person name="Walk T."/>
            <person name="White J."/>
            <person name="Yandava C."/>
            <person name="Burger G."/>
            <person name="Gray M.W."/>
            <person name="Holland P.W.H."/>
            <person name="King N."/>
            <person name="Lang F.B.F."/>
            <person name="Roger A.J."/>
            <person name="Ruiz-Trillo I."/>
            <person name="Lander E."/>
            <person name="Nusbaum C."/>
        </authorList>
    </citation>
    <scope>NUCLEOTIDE SEQUENCE [LARGE SCALE GENOMIC DNA]</scope>
    <source>
        <strain evidence="8 9">ATCC 50062</strain>
    </source>
</reference>
<organism evidence="8 9">
    <name type="scientific">Thecamonas trahens ATCC 50062</name>
    <dbReference type="NCBI Taxonomy" id="461836"/>
    <lineage>
        <taxon>Eukaryota</taxon>
        <taxon>Apusozoa</taxon>
        <taxon>Apusomonadida</taxon>
        <taxon>Apusomonadidae</taxon>
        <taxon>Thecamonas</taxon>
    </lineage>
</organism>
<proteinExistence type="predicted"/>
<evidence type="ECO:0000256" key="3">
    <source>
        <dbReference type="ARBA" id="ARBA00022827"/>
    </source>
</evidence>
<name>A0A0L0DEK9_THETB</name>
<dbReference type="AlphaFoldDB" id="A0A0L0DEK9"/>
<dbReference type="SUPFAM" id="SSF51905">
    <property type="entry name" value="FAD/NAD(P)-binding domain"/>
    <property type="match status" value="1"/>
</dbReference>
<dbReference type="InterPro" id="IPR002938">
    <property type="entry name" value="FAD-bd"/>
</dbReference>
<dbReference type="RefSeq" id="XP_013762451.1">
    <property type="nucleotide sequence ID" value="XM_013906997.1"/>
</dbReference>
<evidence type="ECO:0000313" key="9">
    <source>
        <dbReference type="Proteomes" id="UP000054408"/>
    </source>
</evidence>
<dbReference type="InterPro" id="IPR036188">
    <property type="entry name" value="FAD/NAD-bd_sf"/>
</dbReference>
<evidence type="ECO:0000256" key="4">
    <source>
        <dbReference type="ARBA" id="ARBA00022857"/>
    </source>
</evidence>
<gene>
    <name evidence="8" type="ORF">AMSG_00722</name>
</gene>
<evidence type="ECO:0000256" key="5">
    <source>
        <dbReference type="ARBA" id="ARBA00023002"/>
    </source>
</evidence>
<dbReference type="Proteomes" id="UP000054408">
    <property type="component" value="Unassembled WGS sequence"/>
</dbReference>